<dbReference type="InterPro" id="IPR003439">
    <property type="entry name" value="ABC_transporter-like_ATP-bd"/>
</dbReference>
<organism evidence="11 12">
    <name type="scientific">Linnemannia gamsii</name>
    <dbReference type="NCBI Taxonomy" id="64522"/>
    <lineage>
        <taxon>Eukaryota</taxon>
        <taxon>Fungi</taxon>
        <taxon>Fungi incertae sedis</taxon>
        <taxon>Mucoromycota</taxon>
        <taxon>Mortierellomycotina</taxon>
        <taxon>Mortierellomycetes</taxon>
        <taxon>Mortierellales</taxon>
        <taxon>Mortierellaceae</taxon>
        <taxon>Linnemannia</taxon>
    </lineage>
</organism>
<dbReference type="InterPro" id="IPR011527">
    <property type="entry name" value="ABC1_TM_dom"/>
</dbReference>
<feature type="transmembrane region" description="Helical" evidence="8">
    <location>
        <begin position="117"/>
        <end position="136"/>
    </location>
</feature>
<dbReference type="PROSITE" id="PS50929">
    <property type="entry name" value="ABC_TM1F"/>
    <property type="match status" value="1"/>
</dbReference>
<dbReference type="InterPro" id="IPR003593">
    <property type="entry name" value="AAA+_ATPase"/>
</dbReference>
<accession>A0ABQ7JHJ7</accession>
<feature type="domain" description="ABC transporter" evidence="9">
    <location>
        <begin position="299"/>
        <end position="502"/>
    </location>
</feature>
<keyword evidence="2" id="KW-0813">Transport</keyword>
<dbReference type="PROSITE" id="PS50893">
    <property type="entry name" value="ABC_TRANSPORTER_2"/>
    <property type="match status" value="1"/>
</dbReference>
<evidence type="ECO:0000256" key="8">
    <source>
        <dbReference type="SAM" id="Phobius"/>
    </source>
</evidence>
<dbReference type="SUPFAM" id="SSF90123">
    <property type="entry name" value="ABC transporter transmembrane region"/>
    <property type="match status" value="1"/>
</dbReference>
<feature type="transmembrane region" description="Helical" evidence="8">
    <location>
        <begin position="208"/>
        <end position="226"/>
    </location>
</feature>
<dbReference type="InterPro" id="IPR027417">
    <property type="entry name" value="P-loop_NTPase"/>
</dbReference>
<proteinExistence type="predicted"/>
<dbReference type="SMART" id="SM00382">
    <property type="entry name" value="AAA"/>
    <property type="match status" value="1"/>
</dbReference>
<evidence type="ECO:0000256" key="5">
    <source>
        <dbReference type="ARBA" id="ARBA00022840"/>
    </source>
</evidence>
<dbReference type="EMBL" id="JAAAIM010002418">
    <property type="protein sequence ID" value="KAG0272745.1"/>
    <property type="molecule type" value="Genomic_DNA"/>
</dbReference>
<keyword evidence="6 8" id="KW-1133">Transmembrane helix</keyword>
<dbReference type="InterPro" id="IPR017871">
    <property type="entry name" value="ABC_transporter-like_CS"/>
</dbReference>
<sequence>MNVWLSFWSSDRFGWTVWEYINVYVATAVIQLLIVIFGSYMLVLAILKGSRAIHDNAFLSVLRSPMSFFDTTPTGRILNRFSKDMSTVDNMVAINSLLITATGILSVLFLSAVFLPWIIPVMVPLSVMYYYIALYYQKTSRELKRMDALVRSYLFSYFSETLSGMGTLKAYHPHGIECAIERNRVNMDRSHVVYYTQVMGTRWIGARVYLVGHLLNFVALVLIVWARDVVDPATAGLILSYLARLASEMTWAIQCAADLENNFTSAERLFYYTNSLEQEPPAEVQDRRPFPSWPQQGRISFQEVSLRYRPELPLVLDKISFDIQAGHKVGVVGRTGAGKSSLIQALFLLVPLDSGKIVMDSIETDMIGTADLRTKMSIIPQDPTLFQGTFRYNLDPLGKHTEQELWQALEASDLKGYVQQQEGGLDAVVAAQGENLSVGQRQLVCLSRALLSRSKVVILDEATASVDLATDSLIQKAIRVDFADSTVITIAHRLNTVIDYHR</sequence>
<evidence type="ECO:0000259" key="10">
    <source>
        <dbReference type="PROSITE" id="PS50929"/>
    </source>
</evidence>
<dbReference type="PROSITE" id="PS00211">
    <property type="entry name" value="ABC_TRANSPORTER_1"/>
    <property type="match status" value="1"/>
</dbReference>
<evidence type="ECO:0000256" key="3">
    <source>
        <dbReference type="ARBA" id="ARBA00022692"/>
    </source>
</evidence>
<evidence type="ECO:0000256" key="1">
    <source>
        <dbReference type="ARBA" id="ARBA00004370"/>
    </source>
</evidence>
<evidence type="ECO:0000256" key="6">
    <source>
        <dbReference type="ARBA" id="ARBA00022989"/>
    </source>
</evidence>
<evidence type="ECO:0000313" key="12">
    <source>
        <dbReference type="Proteomes" id="UP001194696"/>
    </source>
</evidence>
<evidence type="ECO:0000256" key="7">
    <source>
        <dbReference type="ARBA" id="ARBA00023136"/>
    </source>
</evidence>
<reference evidence="11 12" key="1">
    <citation type="journal article" date="2020" name="Fungal Divers.">
        <title>Resolving the Mortierellaceae phylogeny through synthesis of multi-gene phylogenetics and phylogenomics.</title>
        <authorList>
            <person name="Vandepol N."/>
            <person name="Liber J."/>
            <person name="Desiro A."/>
            <person name="Na H."/>
            <person name="Kennedy M."/>
            <person name="Barry K."/>
            <person name="Grigoriev I.V."/>
            <person name="Miller A.N."/>
            <person name="O'Donnell K."/>
            <person name="Stajich J.E."/>
            <person name="Bonito G."/>
        </authorList>
    </citation>
    <scope>NUCLEOTIDE SEQUENCE [LARGE SCALE GENOMIC DNA]</scope>
    <source>
        <strain evidence="11 12">AD045</strain>
    </source>
</reference>
<keyword evidence="3 8" id="KW-0812">Transmembrane</keyword>
<evidence type="ECO:0000256" key="2">
    <source>
        <dbReference type="ARBA" id="ARBA00022448"/>
    </source>
</evidence>
<feature type="transmembrane region" description="Helical" evidence="8">
    <location>
        <begin position="20"/>
        <end position="47"/>
    </location>
</feature>
<comment type="caution">
    <text evidence="11">The sequence shown here is derived from an EMBL/GenBank/DDBJ whole genome shotgun (WGS) entry which is preliminary data.</text>
</comment>
<dbReference type="Pfam" id="PF00664">
    <property type="entry name" value="ABC_membrane"/>
    <property type="match status" value="1"/>
</dbReference>
<dbReference type="Proteomes" id="UP001194696">
    <property type="component" value="Unassembled WGS sequence"/>
</dbReference>
<name>A0ABQ7JHJ7_9FUNG</name>
<feature type="transmembrane region" description="Helical" evidence="8">
    <location>
        <begin position="92"/>
        <end position="111"/>
    </location>
</feature>
<keyword evidence="12" id="KW-1185">Reference proteome</keyword>
<evidence type="ECO:0000259" key="9">
    <source>
        <dbReference type="PROSITE" id="PS50893"/>
    </source>
</evidence>
<keyword evidence="7 8" id="KW-0472">Membrane</keyword>
<comment type="subcellular location">
    <subcellularLocation>
        <location evidence="1">Membrane</location>
    </subcellularLocation>
</comment>
<gene>
    <name evidence="11" type="ORF">BGZ96_005188</name>
</gene>
<keyword evidence="4" id="KW-0547">Nucleotide-binding</keyword>
<dbReference type="PANTHER" id="PTHR24223">
    <property type="entry name" value="ATP-BINDING CASSETTE SUB-FAMILY C"/>
    <property type="match status" value="1"/>
</dbReference>
<evidence type="ECO:0000313" key="11">
    <source>
        <dbReference type="EMBL" id="KAG0272745.1"/>
    </source>
</evidence>
<dbReference type="Gene3D" id="1.20.1560.10">
    <property type="entry name" value="ABC transporter type 1, transmembrane domain"/>
    <property type="match status" value="1"/>
</dbReference>
<protein>
    <submittedName>
        <fullName evidence="11">Uncharacterized protein</fullName>
    </submittedName>
</protein>
<evidence type="ECO:0000256" key="4">
    <source>
        <dbReference type="ARBA" id="ARBA00022741"/>
    </source>
</evidence>
<keyword evidence="5" id="KW-0067">ATP-binding</keyword>
<dbReference type="Gene3D" id="3.40.50.300">
    <property type="entry name" value="P-loop containing nucleotide triphosphate hydrolases"/>
    <property type="match status" value="1"/>
</dbReference>
<dbReference type="Pfam" id="PF00005">
    <property type="entry name" value="ABC_tran"/>
    <property type="match status" value="1"/>
</dbReference>
<dbReference type="CDD" id="cd03244">
    <property type="entry name" value="ABCC_MRP_domain2"/>
    <property type="match status" value="1"/>
</dbReference>
<dbReference type="InterPro" id="IPR050173">
    <property type="entry name" value="ABC_transporter_C-like"/>
</dbReference>
<dbReference type="InterPro" id="IPR036640">
    <property type="entry name" value="ABC1_TM_sf"/>
</dbReference>
<feature type="domain" description="ABC transmembrane type-1" evidence="10">
    <location>
        <begin position="1"/>
        <end position="261"/>
    </location>
</feature>
<feature type="non-terminal residue" evidence="11">
    <location>
        <position position="502"/>
    </location>
</feature>
<dbReference type="SUPFAM" id="SSF52540">
    <property type="entry name" value="P-loop containing nucleoside triphosphate hydrolases"/>
    <property type="match status" value="1"/>
</dbReference>